<dbReference type="EMBL" id="JAGKQH010000001">
    <property type="protein sequence ID" value="KAG6606730.1"/>
    <property type="molecule type" value="Genomic_DNA"/>
</dbReference>
<gene>
    <name evidence="1" type="ORF">SDJN03_00072</name>
</gene>
<protein>
    <submittedName>
        <fullName evidence="1">Uncharacterized protein</fullName>
    </submittedName>
</protein>
<dbReference type="Proteomes" id="UP000685013">
    <property type="component" value="Chromosome 1"/>
</dbReference>
<sequence length="87" mass="9515">MVFAHSSSSNTRQRDQLDFFFLEFCSQIIRNSSIAVSSGENSLPSATGITFSFLSTAGTGARDRKLGLGNFCSGGHYDTKQNTLRNR</sequence>
<feature type="non-terminal residue" evidence="1">
    <location>
        <position position="1"/>
    </location>
</feature>
<accession>A0AAV6P2A6</accession>
<reference evidence="1 2" key="1">
    <citation type="journal article" date="2021" name="Hortic Res">
        <title>The domestication of Cucurbita argyrosperma as revealed by the genome of its wild relative.</title>
        <authorList>
            <person name="Barrera-Redondo J."/>
            <person name="Sanchez-de la Vega G."/>
            <person name="Aguirre-Liguori J.A."/>
            <person name="Castellanos-Morales G."/>
            <person name="Gutierrez-Guerrero Y.T."/>
            <person name="Aguirre-Dugua X."/>
            <person name="Aguirre-Planter E."/>
            <person name="Tenaillon M.I."/>
            <person name="Lira-Saade R."/>
            <person name="Eguiarte L.E."/>
        </authorList>
    </citation>
    <scope>NUCLEOTIDE SEQUENCE [LARGE SCALE GENOMIC DNA]</scope>
    <source>
        <strain evidence="1">JBR-2021</strain>
    </source>
</reference>
<comment type="caution">
    <text evidence="1">The sequence shown here is derived from an EMBL/GenBank/DDBJ whole genome shotgun (WGS) entry which is preliminary data.</text>
</comment>
<evidence type="ECO:0000313" key="2">
    <source>
        <dbReference type="Proteomes" id="UP000685013"/>
    </source>
</evidence>
<keyword evidence="2" id="KW-1185">Reference proteome</keyword>
<evidence type="ECO:0000313" key="1">
    <source>
        <dbReference type="EMBL" id="KAG6606730.1"/>
    </source>
</evidence>
<dbReference type="AlphaFoldDB" id="A0AAV6P2A6"/>
<proteinExistence type="predicted"/>
<organism evidence="1 2">
    <name type="scientific">Cucurbita argyrosperma subsp. sororia</name>
    <dbReference type="NCBI Taxonomy" id="37648"/>
    <lineage>
        <taxon>Eukaryota</taxon>
        <taxon>Viridiplantae</taxon>
        <taxon>Streptophyta</taxon>
        <taxon>Embryophyta</taxon>
        <taxon>Tracheophyta</taxon>
        <taxon>Spermatophyta</taxon>
        <taxon>Magnoliopsida</taxon>
        <taxon>eudicotyledons</taxon>
        <taxon>Gunneridae</taxon>
        <taxon>Pentapetalae</taxon>
        <taxon>rosids</taxon>
        <taxon>fabids</taxon>
        <taxon>Cucurbitales</taxon>
        <taxon>Cucurbitaceae</taxon>
        <taxon>Cucurbiteae</taxon>
        <taxon>Cucurbita</taxon>
    </lineage>
</organism>
<name>A0AAV6P2A6_9ROSI</name>